<gene>
    <name evidence="1" type="ORF">MENTE1834_LOCUS34723</name>
</gene>
<accession>A0ACB1AAU4</accession>
<reference evidence="1" key="1">
    <citation type="submission" date="2023-11" db="EMBL/GenBank/DDBJ databases">
        <authorList>
            <person name="Poullet M."/>
        </authorList>
    </citation>
    <scope>NUCLEOTIDE SEQUENCE</scope>
    <source>
        <strain evidence="1">E1834</strain>
    </source>
</reference>
<dbReference type="Proteomes" id="UP001497535">
    <property type="component" value="Unassembled WGS sequence"/>
</dbReference>
<keyword evidence="2" id="KW-1185">Reference proteome</keyword>
<comment type="caution">
    <text evidence="1">The sequence shown here is derived from an EMBL/GenBank/DDBJ whole genome shotgun (WGS) entry which is preliminary data.</text>
</comment>
<evidence type="ECO:0000313" key="2">
    <source>
        <dbReference type="Proteomes" id="UP001497535"/>
    </source>
</evidence>
<sequence>MVETATTATNKSNVQQQQSIGQKFVCYIFYISQVLSAKLFLSANLFYLFFLSANF</sequence>
<protein>
    <submittedName>
        <fullName evidence="1">Uncharacterized protein</fullName>
    </submittedName>
</protein>
<organism evidence="1 2">
    <name type="scientific">Meloidogyne enterolobii</name>
    <name type="common">Root-knot nematode worm</name>
    <name type="synonym">Meloidogyne mayaguensis</name>
    <dbReference type="NCBI Taxonomy" id="390850"/>
    <lineage>
        <taxon>Eukaryota</taxon>
        <taxon>Metazoa</taxon>
        <taxon>Ecdysozoa</taxon>
        <taxon>Nematoda</taxon>
        <taxon>Chromadorea</taxon>
        <taxon>Rhabditida</taxon>
        <taxon>Tylenchina</taxon>
        <taxon>Tylenchomorpha</taxon>
        <taxon>Tylenchoidea</taxon>
        <taxon>Meloidogynidae</taxon>
        <taxon>Meloidogyninae</taxon>
        <taxon>Meloidogyne</taxon>
    </lineage>
</organism>
<dbReference type="EMBL" id="CAVMJV010000064">
    <property type="protein sequence ID" value="CAK5087190.1"/>
    <property type="molecule type" value="Genomic_DNA"/>
</dbReference>
<name>A0ACB1AAU4_MELEN</name>
<proteinExistence type="predicted"/>
<evidence type="ECO:0000313" key="1">
    <source>
        <dbReference type="EMBL" id="CAK5087190.1"/>
    </source>
</evidence>